<dbReference type="Gene3D" id="1.10.275.20">
    <property type="entry name" value="Choline/Carnitine o-acyltransferase"/>
    <property type="match status" value="1"/>
</dbReference>
<keyword evidence="6" id="KW-1185">Reference proteome</keyword>
<feature type="domain" description="Choline/carnitine acyltransferase" evidence="4">
    <location>
        <begin position="40"/>
        <end position="77"/>
    </location>
</feature>
<dbReference type="EMBL" id="CAJOBP010101517">
    <property type="protein sequence ID" value="CAF4977606.1"/>
    <property type="molecule type" value="Genomic_DNA"/>
</dbReference>
<reference evidence="5" key="1">
    <citation type="submission" date="2021-02" db="EMBL/GenBank/DDBJ databases">
        <authorList>
            <person name="Nowell W R."/>
        </authorList>
    </citation>
    <scope>NUCLEOTIDE SEQUENCE</scope>
</reference>
<evidence type="ECO:0000256" key="3">
    <source>
        <dbReference type="ARBA" id="ARBA00048999"/>
    </source>
</evidence>
<dbReference type="GO" id="GO:0006635">
    <property type="term" value="P:fatty acid beta-oxidation"/>
    <property type="evidence" value="ECO:0007669"/>
    <property type="project" value="UniProtKB-UniPathway"/>
</dbReference>
<dbReference type="PROSITE" id="PS00439">
    <property type="entry name" value="ACYLTRANSF_C_1"/>
    <property type="match status" value="1"/>
</dbReference>
<keyword evidence="2" id="KW-0808">Transferase</keyword>
<keyword evidence="2" id="KW-0012">Acyltransferase</keyword>
<dbReference type="GO" id="GO:0004095">
    <property type="term" value="F:carnitine O-palmitoyltransferase activity"/>
    <property type="evidence" value="ECO:0007669"/>
    <property type="project" value="TreeGrafter"/>
</dbReference>
<dbReference type="InterPro" id="IPR000542">
    <property type="entry name" value="Carn_acyl_trans"/>
</dbReference>
<sequence length="78" mass="9064">MYQEHGKDAGLMPKIWSGLVQLCVGRNPSLFSCQNFLPSLPVPSLDETLQRYLRSVRPLYDDAEYQRMEKLAEEFKQT</sequence>
<dbReference type="Proteomes" id="UP000663873">
    <property type="component" value="Unassembled WGS sequence"/>
</dbReference>
<dbReference type="GO" id="GO:0009437">
    <property type="term" value="P:carnitine metabolic process"/>
    <property type="evidence" value="ECO:0007669"/>
    <property type="project" value="TreeGrafter"/>
</dbReference>
<evidence type="ECO:0000313" key="5">
    <source>
        <dbReference type="EMBL" id="CAF4977606.1"/>
    </source>
</evidence>
<organism evidence="5 6">
    <name type="scientific">Rotaria socialis</name>
    <dbReference type="NCBI Taxonomy" id="392032"/>
    <lineage>
        <taxon>Eukaryota</taxon>
        <taxon>Metazoa</taxon>
        <taxon>Spiralia</taxon>
        <taxon>Gnathifera</taxon>
        <taxon>Rotifera</taxon>
        <taxon>Eurotatoria</taxon>
        <taxon>Bdelloidea</taxon>
        <taxon>Philodinida</taxon>
        <taxon>Philodinidae</taxon>
        <taxon>Rotaria</taxon>
    </lineage>
</organism>
<proteinExistence type="predicted"/>
<dbReference type="Pfam" id="PF00755">
    <property type="entry name" value="Carn_acyltransf"/>
    <property type="match status" value="1"/>
</dbReference>
<dbReference type="PANTHER" id="PTHR22589:SF31">
    <property type="entry name" value="CARNITINE O-PALMITOYLTRANSFERASE"/>
    <property type="match status" value="1"/>
</dbReference>
<dbReference type="InterPro" id="IPR039551">
    <property type="entry name" value="Cho/carn_acyl_trans"/>
</dbReference>
<dbReference type="GO" id="GO:0005739">
    <property type="term" value="C:mitochondrion"/>
    <property type="evidence" value="ECO:0007669"/>
    <property type="project" value="TreeGrafter"/>
</dbReference>
<dbReference type="PANTHER" id="PTHR22589">
    <property type="entry name" value="CARNITINE O-ACYLTRANSFERASE"/>
    <property type="match status" value="1"/>
</dbReference>
<protein>
    <recommendedName>
        <fullName evidence="4">Choline/carnitine acyltransferase domain-containing protein</fullName>
    </recommendedName>
</protein>
<evidence type="ECO:0000259" key="4">
    <source>
        <dbReference type="Pfam" id="PF00755"/>
    </source>
</evidence>
<dbReference type="AlphaFoldDB" id="A0A821Z776"/>
<feature type="non-terminal residue" evidence="5">
    <location>
        <position position="78"/>
    </location>
</feature>
<dbReference type="UniPathway" id="UPA00659"/>
<dbReference type="SUPFAM" id="SSF52777">
    <property type="entry name" value="CoA-dependent acyltransferases"/>
    <property type="match status" value="1"/>
</dbReference>
<comment type="catalytic activity">
    <reaction evidence="3">
        <text>4,8-dimethylnonanoyl-CoA + (R)-carnitine = O-4,8-dimethylnonanoyl-(R)-carnitine + CoA</text>
        <dbReference type="Rhea" id="RHEA:44860"/>
        <dbReference type="ChEBI" id="CHEBI:16347"/>
        <dbReference type="ChEBI" id="CHEBI:57287"/>
        <dbReference type="ChEBI" id="CHEBI:77061"/>
        <dbReference type="ChEBI" id="CHEBI:84654"/>
    </reaction>
</comment>
<evidence type="ECO:0000313" key="6">
    <source>
        <dbReference type="Proteomes" id="UP000663873"/>
    </source>
</evidence>
<accession>A0A821Z776</accession>
<evidence type="ECO:0000256" key="2">
    <source>
        <dbReference type="ARBA" id="ARBA00023315"/>
    </source>
</evidence>
<comment type="pathway">
    <text evidence="1">Lipid metabolism; fatty acid beta-oxidation.</text>
</comment>
<evidence type="ECO:0000256" key="1">
    <source>
        <dbReference type="ARBA" id="ARBA00005005"/>
    </source>
</evidence>
<gene>
    <name evidence="5" type="ORF">UJA718_LOCUS49123</name>
</gene>
<comment type="caution">
    <text evidence="5">The sequence shown here is derived from an EMBL/GenBank/DDBJ whole genome shotgun (WGS) entry which is preliminary data.</text>
</comment>
<dbReference type="InterPro" id="IPR042572">
    <property type="entry name" value="Carn_acyl_trans_N"/>
</dbReference>
<name>A0A821Z776_9BILA</name>